<evidence type="ECO:0000256" key="10">
    <source>
        <dbReference type="SAM" id="SignalP"/>
    </source>
</evidence>
<proteinExistence type="inferred from homology"/>
<evidence type="ECO:0000256" key="9">
    <source>
        <dbReference type="RuleBase" id="RU003357"/>
    </source>
</evidence>
<name>A0A1I6KDT7_9SPHN</name>
<comment type="similarity">
    <text evidence="8 9">Belongs to the TonB-dependent receptor family.</text>
</comment>
<dbReference type="RefSeq" id="WP_093313090.1">
    <property type="nucleotide sequence ID" value="NZ_FOZG01000001.1"/>
</dbReference>
<keyword evidence="14" id="KW-1185">Reference proteome</keyword>
<reference evidence="13 14" key="1">
    <citation type="submission" date="2016-10" db="EMBL/GenBank/DDBJ databases">
        <authorList>
            <person name="de Groot N.N."/>
        </authorList>
    </citation>
    <scope>NUCLEOTIDE SEQUENCE [LARGE SCALE GENOMIC DNA]</scope>
    <source>
        <strain evidence="13 14">S5-249</strain>
    </source>
</reference>
<evidence type="ECO:0000313" key="13">
    <source>
        <dbReference type="EMBL" id="SFR89399.1"/>
    </source>
</evidence>
<dbReference type="Proteomes" id="UP000198824">
    <property type="component" value="Unassembled WGS sequence"/>
</dbReference>
<dbReference type="Pfam" id="PF00593">
    <property type="entry name" value="TonB_dep_Rec_b-barrel"/>
    <property type="match status" value="1"/>
</dbReference>
<evidence type="ECO:0000256" key="3">
    <source>
        <dbReference type="ARBA" id="ARBA00022452"/>
    </source>
</evidence>
<dbReference type="PROSITE" id="PS52016">
    <property type="entry name" value="TONB_DEPENDENT_REC_3"/>
    <property type="match status" value="1"/>
</dbReference>
<dbReference type="AlphaFoldDB" id="A0A1I6KDT7"/>
<dbReference type="InterPro" id="IPR000531">
    <property type="entry name" value="Beta-barrel_TonB"/>
</dbReference>
<dbReference type="PANTHER" id="PTHR40980">
    <property type="entry name" value="PLUG DOMAIN-CONTAINING PROTEIN"/>
    <property type="match status" value="1"/>
</dbReference>
<dbReference type="NCBIfam" id="TIGR01782">
    <property type="entry name" value="TonB-Xanth-Caul"/>
    <property type="match status" value="1"/>
</dbReference>
<evidence type="ECO:0000313" key="14">
    <source>
        <dbReference type="Proteomes" id="UP000198824"/>
    </source>
</evidence>
<dbReference type="InterPro" id="IPR037066">
    <property type="entry name" value="Plug_dom_sf"/>
</dbReference>
<dbReference type="SUPFAM" id="SSF56935">
    <property type="entry name" value="Porins"/>
    <property type="match status" value="1"/>
</dbReference>
<evidence type="ECO:0000256" key="1">
    <source>
        <dbReference type="ARBA" id="ARBA00004571"/>
    </source>
</evidence>
<evidence type="ECO:0000256" key="7">
    <source>
        <dbReference type="ARBA" id="ARBA00023237"/>
    </source>
</evidence>
<sequence length="875" mass="96375">MKSVIVRSAVALMLAGVCQTPLLAQEPLSQDAAPGEGKDLPADDEVIVTGQREAQRAARAVKREAFAISDVISSDDIGKLPDHNTAAALRRIPGVSVQEDQGEPRFPVLRGLSSTYNRTTVDGAIVSGVDESGRTVPLDIVPSVMAGRIEVIKTVTPENDANAIGGIINIETRSAFDARRDFFFNGIASYGVYEQHGDVRNDKPSMRLAFATGGRFGADEQWGVVIGGSFEQLDYDIPQIEVASPSVREYTAAGAPVNSGDPRGNGIQVPTQLRLFYYNNTKQRAGANAKIEYRGETFKWGVSGIFARTEDDEERIEFRTEPLTSGALGTVRDQTPTSGRFTGGRNIIQLNQPITKRRIIIGRTEAEWKPTDQVTIDGDAIYSQGRLRVPNESIEFRTRDTEAGNYAFTYDTSDFYPVFTPLNSTANRNPANFYLQQQRIAETRTLEKSGQFRLNAAWDDGEKIKLKTGGVYRTTRRDFANRQTDYTAGTDFNYTLDQVDVPGPDKLIRGEYLLTPRIGVREYQDFFEANRSRFREAVRANTGDYRVDEDVYAGYLQGSVKLGNLTLLAGLRYERTEVDTAGIRVQGNTATPIRESGSYDNWLPGVHLRWDLNPSMVVRAAYTNTIGRPDYGSITATSTLAFDGSQPRLSIGNPGLKPRRSRGFDLSFEAYPRDGLVSIAAFSKSIHDEIFTLTGVETLDVGRGPEQVIVTTPQNAETARIRGVEIAAQQALTFLPDPLSGFGVSGNVTLIDSKFTFLTAVGPRRTGLILQPDVTGNASVYYQKGKFEARVSYNYIGGFLETVNDTIPNADQYWKGRTTFDANISFRITPQLTLYAEGQNLSDAGRRELVGPNKAYLQESAEYGRTFFVGVTASF</sequence>
<dbReference type="OrthoDB" id="5476657at2"/>
<evidence type="ECO:0000256" key="4">
    <source>
        <dbReference type="ARBA" id="ARBA00022692"/>
    </source>
</evidence>
<dbReference type="InterPro" id="IPR036942">
    <property type="entry name" value="Beta-barrel_TonB_sf"/>
</dbReference>
<keyword evidence="4 8" id="KW-0812">Transmembrane</keyword>
<evidence type="ECO:0000256" key="8">
    <source>
        <dbReference type="PROSITE-ProRule" id="PRU01360"/>
    </source>
</evidence>
<evidence type="ECO:0000256" key="6">
    <source>
        <dbReference type="ARBA" id="ARBA00023136"/>
    </source>
</evidence>
<evidence type="ECO:0000256" key="2">
    <source>
        <dbReference type="ARBA" id="ARBA00022448"/>
    </source>
</evidence>
<dbReference type="InterPro" id="IPR012910">
    <property type="entry name" value="Plug_dom"/>
</dbReference>
<dbReference type="GO" id="GO:0009279">
    <property type="term" value="C:cell outer membrane"/>
    <property type="evidence" value="ECO:0007669"/>
    <property type="project" value="UniProtKB-SubCell"/>
</dbReference>
<keyword evidence="6 8" id="KW-0472">Membrane</keyword>
<feature type="domain" description="TonB-dependent receptor-like beta-barrel" evidence="11">
    <location>
        <begin position="400"/>
        <end position="841"/>
    </location>
</feature>
<organism evidence="13 14">
    <name type="scientific">Sphingomonas jatrophae</name>
    <dbReference type="NCBI Taxonomy" id="1166337"/>
    <lineage>
        <taxon>Bacteria</taxon>
        <taxon>Pseudomonadati</taxon>
        <taxon>Pseudomonadota</taxon>
        <taxon>Alphaproteobacteria</taxon>
        <taxon>Sphingomonadales</taxon>
        <taxon>Sphingomonadaceae</taxon>
        <taxon>Sphingomonas</taxon>
    </lineage>
</organism>
<feature type="chain" id="PRO_5011601793" evidence="10">
    <location>
        <begin position="25"/>
        <end position="875"/>
    </location>
</feature>
<dbReference type="CDD" id="cd01347">
    <property type="entry name" value="ligand_gated_channel"/>
    <property type="match status" value="1"/>
</dbReference>
<evidence type="ECO:0000259" key="12">
    <source>
        <dbReference type="Pfam" id="PF07715"/>
    </source>
</evidence>
<evidence type="ECO:0000259" key="11">
    <source>
        <dbReference type="Pfam" id="PF00593"/>
    </source>
</evidence>
<dbReference type="InterPro" id="IPR010104">
    <property type="entry name" value="TonB_rcpt_bac"/>
</dbReference>
<comment type="subcellular location">
    <subcellularLocation>
        <location evidence="1 8">Cell outer membrane</location>
        <topology evidence="1 8">Multi-pass membrane protein</topology>
    </subcellularLocation>
</comment>
<keyword evidence="2 8" id="KW-0813">Transport</keyword>
<gene>
    <name evidence="13" type="ORF">SAMN05192580_1616</name>
</gene>
<feature type="signal peptide" evidence="10">
    <location>
        <begin position="1"/>
        <end position="24"/>
    </location>
</feature>
<dbReference type="PANTHER" id="PTHR40980:SF4">
    <property type="entry name" value="TONB-DEPENDENT RECEPTOR-LIKE BETA-BARREL DOMAIN-CONTAINING PROTEIN"/>
    <property type="match status" value="1"/>
</dbReference>
<keyword evidence="3 8" id="KW-1134">Transmembrane beta strand</keyword>
<dbReference type="Pfam" id="PF07715">
    <property type="entry name" value="Plug"/>
    <property type="match status" value="1"/>
</dbReference>
<dbReference type="Gene3D" id="2.40.170.20">
    <property type="entry name" value="TonB-dependent receptor, beta-barrel domain"/>
    <property type="match status" value="1"/>
</dbReference>
<dbReference type="EMBL" id="FOZG01000001">
    <property type="protein sequence ID" value="SFR89399.1"/>
    <property type="molecule type" value="Genomic_DNA"/>
</dbReference>
<accession>A0A1I6KDT7</accession>
<keyword evidence="13" id="KW-0675">Receptor</keyword>
<feature type="domain" description="TonB-dependent receptor plug" evidence="12">
    <location>
        <begin position="63"/>
        <end position="167"/>
    </location>
</feature>
<dbReference type="InterPro" id="IPR039426">
    <property type="entry name" value="TonB-dep_rcpt-like"/>
</dbReference>
<dbReference type="Gene3D" id="2.170.130.10">
    <property type="entry name" value="TonB-dependent receptor, plug domain"/>
    <property type="match status" value="1"/>
</dbReference>
<protein>
    <submittedName>
        <fullName evidence="13">TonB-dependent receptor</fullName>
    </submittedName>
</protein>
<evidence type="ECO:0000256" key="5">
    <source>
        <dbReference type="ARBA" id="ARBA00023077"/>
    </source>
</evidence>
<keyword evidence="10" id="KW-0732">Signal</keyword>
<keyword evidence="5 9" id="KW-0798">TonB box</keyword>
<keyword evidence="7 8" id="KW-0998">Cell outer membrane</keyword>
<dbReference type="STRING" id="1166337.SAMN05192580_1616"/>